<keyword evidence="6" id="KW-0325">Glycoprotein</keyword>
<evidence type="ECO:0000256" key="9">
    <source>
        <dbReference type="SAM" id="SignalP"/>
    </source>
</evidence>
<feature type="region of interest" description="Disordered" evidence="7">
    <location>
        <begin position="804"/>
        <end position="840"/>
    </location>
</feature>
<evidence type="ECO:0000256" key="2">
    <source>
        <dbReference type="ARBA" id="ARBA00006058"/>
    </source>
</evidence>
<proteinExistence type="inferred from homology"/>
<dbReference type="RefSeq" id="XP_009843658.1">
    <property type="nucleotide sequence ID" value="XM_009845356.1"/>
</dbReference>
<dbReference type="STRING" id="112090.W4FHB9"/>
<feature type="signal peptide" evidence="9">
    <location>
        <begin position="1"/>
        <end position="19"/>
    </location>
</feature>
<keyword evidence="4 8" id="KW-1133">Transmembrane helix</keyword>
<evidence type="ECO:0000256" key="1">
    <source>
        <dbReference type="ARBA" id="ARBA00004141"/>
    </source>
</evidence>
<dbReference type="VEuPathDB" id="FungiDB:H257_16790"/>
<feature type="chain" id="PRO_5004841466" description="Transmembrane protein" evidence="9">
    <location>
        <begin position="20"/>
        <end position="840"/>
    </location>
</feature>
<dbReference type="AlphaFoldDB" id="W4FHB9"/>
<reference evidence="10" key="1">
    <citation type="submission" date="2013-12" db="EMBL/GenBank/DDBJ databases">
        <title>The Genome Sequence of Aphanomyces astaci APO3.</title>
        <authorList>
            <consortium name="The Broad Institute Genomics Platform"/>
            <person name="Russ C."/>
            <person name="Tyler B."/>
            <person name="van West P."/>
            <person name="Dieguez-Uribeondo J."/>
            <person name="Young S.K."/>
            <person name="Zeng Q."/>
            <person name="Gargeya S."/>
            <person name="Fitzgerald M."/>
            <person name="Abouelleil A."/>
            <person name="Alvarado L."/>
            <person name="Chapman S.B."/>
            <person name="Gainer-Dewar J."/>
            <person name="Goldberg J."/>
            <person name="Griggs A."/>
            <person name="Gujja S."/>
            <person name="Hansen M."/>
            <person name="Howarth C."/>
            <person name="Imamovic A."/>
            <person name="Ireland A."/>
            <person name="Larimer J."/>
            <person name="McCowan C."/>
            <person name="Murphy C."/>
            <person name="Pearson M."/>
            <person name="Poon T.W."/>
            <person name="Priest M."/>
            <person name="Roberts A."/>
            <person name="Saif S."/>
            <person name="Shea T."/>
            <person name="Sykes S."/>
            <person name="Wortman J."/>
            <person name="Nusbaum C."/>
            <person name="Birren B."/>
        </authorList>
    </citation>
    <scope>NUCLEOTIDE SEQUENCE [LARGE SCALE GENOMIC DNA]</scope>
    <source>
        <strain evidence="10">APO3</strain>
    </source>
</reference>
<comment type="similarity">
    <text evidence="2">Belongs to the prominin family.</text>
</comment>
<organism evidence="10">
    <name type="scientific">Aphanomyces astaci</name>
    <name type="common">Crayfish plague agent</name>
    <dbReference type="NCBI Taxonomy" id="112090"/>
    <lineage>
        <taxon>Eukaryota</taxon>
        <taxon>Sar</taxon>
        <taxon>Stramenopiles</taxon>
        <taxon>Oomycota</taxon>
        <taxon>Saprolegniomycetes</taxon>
        <taxon>Saprolegniales</taxon>
        <taxon>Verrucalvaceae</taxon>
        <taxon>Aphanomyces</taxon>
    </lineage>
</organism>
<keyword evidence="5 8" id="KW-0472">Membrane</keyword>
<gene>
    <name evidence="10" type="ORF">H257_16790</name>
</gene>
<comment type="subcellular location">
    <subcellularLocation>
        <location evidence="1">Membrane</location>
        <topology evidence="1">Multi-pass membrane protein</topology>
    </subcellularLocation>
</comment>
<dbReference type="GO" id="GO:0016020">
    <property type="term" value="C:membrane"/>
    <property type="evidence" value="ECO:0007669"/>
    <property type="project" value="UniProtKB-SubCell"/>
</dbReference>
<keyword evidence="3 8" id="KW-0812">Transmembrane</keyword>
<dbReference type="PANTHER" id="PTHR22730">
    <property type="entry name" value="PROMININ PROM PROTEIN"/>
    <property type="match status" value="1"/>
</dbReference>
<accession>W4FHB9</accession>
<evidence type="ECO:0000256" key="3">
    <source>
        <dbReference type="ARBA" id="ARBA00022692"/>
    </source>
</evidence>
<evidence type="ECO:0000256" key="4">
    <source>
        <dbReference type="ARBA" id="ARBA00022989"/>
    </source>
</evidence>
<sequence length="840" mass="88767">MVSGFRMLGVAVALHPASSTSSNPATACKTMAESTCALLNADLTPFATQSTLTLSATSTTTAKSALSVDTLVDGAEAYSKAATQTLVNQVDAIRGYDQNWFRTSLHLMAMWGCASTLTDADKERCVGPNDPYAAMDTTGKACVQVMGPGNCSALGLCERKSTCYWPPPVDNREPYFSQAELDAATQWVHAGYMESFVPFVIPGLFLSMVVLVATTAFVTCRCCLGRCYGSSPFKHGYSKCGKVVPALIFVFFSLVIAGLTAVAWTQNQMMSDGVQGAFQAMDLTFANLNILSTNAFTPVRAVQQELNSTTDRINQVVSNTAWIHQDFTTLQQVTTTLTTAMQTSVGPFPVGCVLGASLVCIACPPSICSAFPAALNEWLVALDTVHQSVDRTATTMQDSIASAHGTIGGAMDAASSLLTMVRTRATDSQVSLQVAWESFKLIAAYRVEVVLAVFVLGLIVALFGVMAICAGFRSNSARLIKAMHVSWALGAFASFVGFLISAAMLVMAILGNDACHYVNEVQHDVESLWPGQLAKLLDSCYAGESPLDALDLSSSLAFSCSLPTDLAVATTGPSMLSSIEPLVNQMNGFDLSTFGVSNSTADQFIAIAAATTPGITRANLLTPWVVYSLPDAGPLCSTSPSTAAICFMTNYCNPTTTCLTDYSRAHDYVVATDEIALQLQQLQGDFTGLAVVHSSTWPLNLSSIRQMANTYTSALVGISSGSLRALQNGAVGNLLLHIDQMKCAMQCSWLAQTTSLLYTSVCANLVGSTLTVSLCLFVMSVCLLPMIVMAVVLEKRLRGKTKGAKAPMASAAGSDSEAIDAAKKSNGPSLPPATCLSKQV</sequence>
<evidence type="ECO:0000256" key="5">
    <source>
        <dbReference type="ARBA" id="ARBA00023136"/>
    </source>
</evidence>
<dbReference type="OrthoDB" id="73325at2759"/>
<keyword evidence="9" id="KW-0732">Signal</keyword>
<evidence type="ECO:0000256" key="7">
    <source>
        <dbReference type="SAM" id="MobiDB-lite"/>
    </source>
</evidence>
<dbReference type="PANTHER" id="PTHR22730:SF1">
    <property type="entry name" value="PROMININ-LIKE PROTEIN"/>
    <property type="match status" value="1"/>
</dbReference>
<dbReference type="GeneID" id="20818786"/>
<feature type="transmembrane region" description="Helical" evidence="8">
    <location>
        <begin position="244"/>
        <end position="264"/>
    </location>
</feature>
<feature type="transmembrane region" description="Helical" evidence="8">
    <location>
        <begin position="199"/>
        <end position="224"/>
    </location>
</feature>
<name>W4FHB9_APHAT</name>
<feature type="transmembrane region" description="Helical" evidence="8">
    <location>
        <begin position="770"/>
        <end position="793"/>
    </location>
</feature>
<evidence type="ECO:0000256" key="8">
    <source>
        <dbReference type="SAM" id="Phobius"/>
    </source>
</evidence>
<evidence type="ECO:0008006" key="11">
    <source>
        <dbReference type="Google" id="ProtNLM"/>
    </source>
</evidence>
<feature type="transmembrane region" description="Helical" evidence="8">
    <location>
        <begin position="449"/>
        <end position="472"/>
    </location>
</feature>
<evidence type="ECO:0000256" key="6">
    <source>
        <dbReference type="ARBA" id="ARBA00023180"/>
    </source>
</evidence>
<dbReference type="InterPro" id="IPR008795">
    <property type="entry name" value="Prominin"/>
</dbReference>
<feature type="transmembrane region" description="Helical" evidence="8">
    <location>
        <begin position="484"/>
        <end position="510"/>
    </location>
</feature>
<protein>
    <recommendedName>
        <fullName evidence="11">Transmembrane protein</fullName>
    </recommendedName>
</protein>
<evidence type="ECO:0000313" key="10">
    <source>
        <dbReference type="EMBL" id="ETV66855.1"/>
    </source>
</evidence>
<dbReference type="EMBL" id="KI913205">
    <property type="protein sequence ID" value="ETV66855.1"/>
    <property type="molecule type" value="Genomic_DNA"/>
</dbReference>